<dbReference type="EMBL" id="JBHTAC010000013">
    <property type="protein sequence ID" value="MFC7243859.1"/>
    <property type="molecule type" value="Genomic_DNA"/>
</dbReference>
<dbReference type="Gene3D" id="3.30.470.20">
    <property type="entry name" value="ATP-grasp fold, B domain"/>
    <property type="match status" value="1"/>
</dbReference>
<feature type="domain" description="Pyruvate phosphate dikinase AMP/ATP-binding" evidence="3">
    <location>
        <begin position="25"/>
        <end position="322"/>
    </location>
</feature>
<dbReference type="Pfam" id="PF01326">
    <property type="entry name" value="PPDK_N"/>
    <property type="match status" value="1"/>
</dbReference>
<evidence type="ECO:0000256" key="1">
    <source>
        <dbReference type="SAM" id="MobiDB-lite"/>
    </source>
</evidence>
<dbReference type="InterPro" id="IPR051549">
    <property type="entry name" value="PEP_Utilizing_Enz"/>
</dbReference>
<protein>
    <submittedName>
        <fullName evidence="4">PEP/pyruvate-binding domain-containing protein</fullName>
    </submittedName>
</protein>
<feature type="region of interest" description="Disordered" evidence="1">
    <location>
        <begin position="777"/>
        <end position="801"/>
    </location>
</feature>
<dbReference type="SUPFAM" id="SSF56059">
    <property type="entry name" value="Glutathione synthetase ATP-binding domain-like"/>
    <property type="match status" value="1"/>
</dbReference>
<sequence>MSATLSPATDLVLDFADIDAEMLAVVGGKAGNLGVLTRAGLPVPPGLCLTTEAYRVVAGTAHLDEIHEALARTAPTDVPALTALAGRAREALLAAPIPADIAAAVAAGYARLGDDVPVAVRSSATAEDLPFASFAGQQDTYLNIVGEDAVVDAVRRCWASLWTDRAVVYRATNDIDNRTVRLAVVVQRMVDSAVAGVLFTANPVTGRRRQAVIDASPGLGEAVVSGAVNPDHFVVDTANAAILDRRLGDKRLAVRSLPGGGTEHVTLPAGGDTACVTDAQVLALAALGDRVEAHYGTPQDTEWAIDGDGVLWLTQARPITTLFPLPEHAPAPGTDTRAYFCFSVAQGLYRPITPMGMAAFRVLASSAARLFGFGVADPLAGPAVFAPAGQRVFIDVTTAVRSSMGRTLLPKILGVMEARSAAIFLNLFEDPRFSNTRPSRLPFVRRVGAVAAQHRVPLKLVGALVKPQRGLAAVDRVGVELERRLAAPEQASAAQRLDFVETVLGTEIVPLLPRVMPVAAAGFAALGIADKLLGSAAAVGDVQAVLRGIPHNVTTDMDLELWHLAVRLRADEATARLFGSAKVDELAHRYGAGTMPAAAQTGIAEFLARYGHRAVAEIDMGMPRWSDDPRYILGVLANYLRMDPADGAALTPDRLFAQGAAEAEAMVETLAGRAAERSRLRGKVVRTMLGRARMLAGVRELPKYYMVRIIAACRQQVALVGAELAKEGRLRQADDVFFLDLAEARAALSGTDQRDLVEARRRAYDEELRRRHIPRVLLSDGTEPQAKPTAGSADGALVGTPASAGRVTGTARVILDPVGAHLEPGEILVAPSTDPGWTPLFLTAGGLVMEMGGANSHGAVVAREYGIPAVVGVPDATHLIATGQQIAVDGAAGTITLT</sequence>
<dbReference type="PANTHER" id="PTHR43615:SF1">
    <property type="entry name" value="PPDK_N DOMAIN-CONTAINING PROTEIN"/>
    <property type="match status" value="1"/>
</dbReference>
<evidence type="ECO:0000313" key="4">
    <source>
        <dbReference type="EMBL" id="MFC7243859.1"/>
    </source>
</evidence>
<dbReference type="InterPro" id="IPR036637">
    <property type="entry name" value="Phosphohistidine_dom_sf"/>
</dbReference>
<dbReference type="PANTHER" id="PTHR43615">
    <property type="entry name" value="PHOSPHOENOLPYRUVATE SYNTHASE-RELATED"/>
    <property type="match status" value="1"/>
</dbReference>
<dbReference type="Pfam" id="PF00391">
    <property type="entry name" value="PEP-utilizers"/>
    <property type="match status" value="1"/>
</dbReference>
<proteinExistence type="predicted"/>
<dbReference type="InterPro" id="IPR008279">
    <property type="entry name" value="PEP-util_enz_mobile_dom"/>
</dbReference>
<dbReference type="InterPro" id="IPR002192">
    <property type="entry name" value="PPDK_AMP/ATP-bd"/>
</dbReference>
<reference evidence="5" key="1">
    <citation type="journal article" date="2019" name="Int. J. Syst. Evol. Microbiol.">
        <title>The Global Catalogue of Microorganisms (GCM) 10K type strain sequencing project: providing services to taxonomists for standard genome sequencing and annotation.</title>
        <authorList>
            <consortium name="The Broad Institute Genomics Platform"/>
            <consortium name="The Broad Institute Genome Sequencing Center for Infectious Disease"/>
            <person name="Wu L."/>
            <person name="Ma J."/>
        </authorList>
    </citation>
    <scope>NUCLEOTIDE SEQUENCE [LARGE SCALE GENOMIC DNA]</scope>
    <source>
        <strain evidence="5">CGMCC 1.9106</strain>
    </source>
</reference>
<comment type="caution">
    <text evidence="4">The sequence shown here is derived from an EMBL/GenBank/DDBJ whole genome shotgun (WGS) entry which is preliminary data.</text>
</comment>
<dbReference type="SUPFAM" id="SSF52009">
    <property type="entry name" value="Phosphohistidine domain"/>
    <property type="match status" value="1"/>
</dbReference>
<name>A0ABW2GZU5_9ACTN</name>
<dbReference type="Gene3D" id="3.30.1490.20">
    <property type="entry name" value="ATP-grasp fold, A domain"/>
    <property type="match status" value="1"/>
</dbReference>
<evidence type="ECO:0000313" key="5">
    <source>
        <dbReference type="Proteomes" id="UP001596392"/>
    </source>
</evidence>
<accession>A0ABW2GZU5</accession>
<dbReference type="RefSeq" id="WP_376806970.1">
    <property type="nucleotide sequence ID" value="NZ_JBHTAC010000013.1"/>
</dbReference>
<feature type="domain" description="PEP-utilising enzyme mobile" evidence="2">
    <location>
        <begin position="823"/>
        <end position="893"/>
    </location>
</feature>
<evidence type="ECO:0000259" key="3">
    <source>
        <dbReference type="Pfam" id="PF01326"/>
    </source>
</evidence>
<evidence type="ECO:0000259" key="2">
    <source>
        <dbReference type="Pfam" id="PF00391"/>
    </source>
</evidence>
<dbReference type="Gene3D" id="3.50.30.10">
    <property type="entry name" value="Phosphohistidine domain"/>
    <property type="match status" value="1"/>
</dbReference>
<keyword evidence="5" id="KW-1185">Reference proteome</keyword>
<dbReference type="Proteomes" id="UP001596392">
    <property type="component" value="Unassembled WGS sequence"/>
</dbReference>
<organism evidence="4 5">
    <name type="scientific">Catellatospora aurea</name>
    <dbReference type="NCBI Taxonomy" id="1337874"/>
    <lineage>
        <taxon>Bacteria</taxon>
        <taxon>Bacillati</taxon>
        <taxon>Actinomycetota</taxon>
        <taxon>Actinomycetes</taxon>
        <taxon>Micromonosporales</taxon>
        <taxon>Micromonosporaceae</taxon>
        <taxon>Catellatospora</taxon>
    </lineage>
</organism>
<gene>
    <name evidence="4" type="ORF">ACFQO7_15425</name>
</gene>
<dbReference type="InterPro" id="IPR013815">
    <property type="entry name" value="ATP_grasp_subdomain_1"/>
</dbReference>